<protein>
    <recommendedName>
        <fullName evidence="1">PsbP C-terminal domain-containing protein</fullName>
    </recommendedName>
</protein>
<evidence type="ECO:0000313" key="3">
    <source>
        <dbReference type="Proteomes" id="UP000319204"/>
    </source>
</evidence>
<organism evidence="2 3">
    <name type="scientific">Flagellimonas hadalis</name>
    <dbReference type="NCBI Taxonomy" id="2597517"/>
    <lineage>
        <taxon>Bacteria</taxon>
        <taxon>Pseudomonadati</taxon>
        <taxon>Bacteroidota</taxon>
        <taxon>Flavobacteriia</taxon>
        <taxon>Flavobacteriales</taxon>
        <taxon>Flavobacteriaceae</taxon>
        <taxon>Flagellimonas</taxon>
    </lineage>
</organism>
<dbReference type="Pfam" id="PF01789">
    <property type="entry name" value="PsbP"/>
    <property type="match status" value="1"/>
</dbReference>
<dbReference type="Proteomes" id="UP000319204">
    <property type="component" value="Unassembled WGS sequence"/>
</dbReference>
<feature type="domain" description="PsbP C-terminal" evidence="1">
    <location>
        <begin position="23"/>
        <end position="171"/>
    </location>
</feature>
<dbReference type="Gene3D" id="3.40.1000.10">
    <property type="entry name" value="Mog1/PsbP, alpha/beta/alpha sandwich"/>
    <property type="match status" value="1"/>
</dbReference>
<dbReference type="EMBL" id="VNIK02000020">
    <property type="protein sequence ID" value="KAB5483641.1"/>
    <property type="molecule type" value="Genomic_DNA"/>
</dbReference>
<evidence type="ECO:0000259" key="1">
    <source>
        <dbReference type="Pfam" id="PF01789"/>
    </source>
</evidence>
<dbReference type="AlphaFoldDB" id="A0A5N5IQ01"/>
<comment type="caution">
    <text evidence="2">The sequence shown here is derived from an EMBL/GenBank/DDBJ whole genome shotgun (WGS) entry which is preliminary data.</text>
</comment>
<dbReference type="InterPro" id="IPR002683">
    <property type="entry name" value="PsbP_C"/>
</dbReference>
<keyword evidence="3" id="KW-1185">Reference proteome</keyword>
<dbReference type="SUPFAM" id="SSF55724">
    <property type="entry name" value="Mog1p/PsbP-like"/>
    <property type="match status" value="1"/>
</dbReference>
<dbReference type="InterPro" id="IPR016123">
    <property type="entry name" value="Mog1/PsbP_a/b/a-sand"/>
</dbReference>
<name>A0A5N5IQ01_9FLAO</name>
<evidence type="ECO:0000313" key="2">
    <source>
        <dbReference type="EMBL" id="KAB5483641.1"/>
    </source>
</evidence>
<gene>
    <name evidence="2" type="ORF">FOT42_017565</name>
</gene>
<reference evidence="2" key="1">
    <citation type="submission" date="2019-10" db="EMBL/GenBank/DDBJ databases">
        <title>Muricauda hadale sp. nov., a piezophilic bacterium isolated from hadopelagic water of the Mariana Trench.</title>
        <authorList>
            <person name="Wei Y."/>
        </authorList>
    </citation>
    <scope>NUCLEOTIDE SEQUENCE [LARGE SCALE GENOMIC DNA]</scope>
    <source>
        <strain evidence="2">MT-229</strain>
    </source>
</reference>
<sequence length="177" mass="20878">MMSKKPIYSIVLILILFLNCSEGSRTYHDNEYGFSFDYPSDWKVANESIHHQVLIYEPVKDTVNQVATNISVVVKSNHDIPLNIRAELIEQEWDDSNQYKNFEILEKRDGIFQNEKAVYYKCQANVEDFPVMWRKVILIIDDSFYDISMTTTKNKFDEKNLVFNDFLNSFSLDYSKN</sequence>
<accession>A0A5N5IQ01</accession>
<proteinExistence type="predicted"/>